<evidence type="ECO:0000313" key="2">
    <source>
        <dbReference type="EMBL" id="KAG2487145.1"/>
    </source>
</evidence>
<dbReference type="AlphaFoldDB" id="A0A835XUJ0"/>
<proteinExistence type="predicted"/>
<reference evidence="2" key="1">
    <citation type="journal article" date="2020" name="bioRxiv">
        <title>Comparative genomics of Chlamydomonas.</title>
        <authorList>
            <person name="Craig R.J."/>
            <person name="Hasan A.R."/>
            <person name="Ness R.W."/>
            <person name="Keightley P.D."/>
        </authorList>
    </citation>
    <scope>NUCLEOTIDE SEQUENCE</scope>
    <source>
        <strain evidence="2">CCAP 11/70</strain>
    </source>
</reference>
<feature type="compositionally biased region" description="Low complexity" evidence="1">
    <location>
        <begin position="410"/>
        <end position="419"/>
    </location>
</feature>
<gene>
    <name evidence="2" type="ORF">HYH03_014258</name>
</gene>
<feature type="region of interest" description="Disordered" evidence="1">
    <location>
        <begin position="582"/>
        <end position="611"/>
    </location>
</feature>
<feature type="compositionally biased region" description="Basic and acidic residues" evidence="1">
    <location>
        <begin position="158"/>
        <end position="169"/>
    </location>
</feature>
<evidence type="ECO:0000256" key="1">
    <source>
        <dbReference type="SAM" id="MobiDB-lite"/>
    </source>
</evidence>
<evidence type="ECO:0000313" key="3">
    <source>
        <dbReference type="Proteomes" id="UP000612055"/>
    </source>
</evidence>
<feature type="region of interest" description="Disordered" evidence="1">
    <location>
        <begin position="345"/>
        <end position="388"/>
    </location>
</feature>
<name>A0A835XUJ0_9CHLO</name>
<organism evidence="2 3">
    <name type="scientific">Edaphochlamys debaryana</name>
    <dbReference type="NCBI Taxonomy" id="47281"/>
    <lineage>
        <taxon>Eukaryota</taxon>
        <taxon>Viridiplantae</taxon>
        <taxon>Chlorophyta</taxon>
        <taxon>core chlorophytes</taxon>
        <taxon>Chlorophyceae</taxon>
        <taxon>CS clade</taxon>
        <taxon>Chlamydomonadales</taxon>
        <taxon>Chlamydomonadales incertae sedis</taxon>
        <taxon>Edaphochlamys</taxon>
    </lineage>
</organism>
<keyword evidence="3" id="KW-1185">Reference proteome</keyword>
<accession>A0A835XUJ0</accession>
<sequence length="611" mass="61458">MDERLRAGDEDESDDEEISARDAEAHVSPPTQQPEERAEAKATSKMGTIGKKLANLFARKSLSHDEPAHNSSPKAGRQVAALKVNNMAFQCPASSGSGSAQLLISGSDNPALSVTHRAPSITSALRSGCGAAPLRPSSSRRANPEHARPPTCAPSTLHDSDQHLPEVNRRAGSMTAGTGSMPSPAASNPASASFVRFDLDVGYVAHEPYSPHHAPSSPGAARLPAWPSEAGMGPYAGPAAAGPSWQSSQGGERRQSLRQLLPYEQQAAREAHLQALHQRDPRTRRSSAGPSVLSGAAAAAAASFAAAYAPPDDPGACAADGDWGALPPASPLRRSTSRLLLAAGCQQAAPGSPGGAPSPPTSFARSRVQRRPSVLSGLGASAAGGGVGGGGGGAGVPYMSYTSPAVSGASSRPLSSRPPFLAVPAEEPIDDGAGPSPGITDGSPPTSAPVPAADPSVSGCGMPGPMHNRAPRNRAPVGRRHSFYAGALTPTSPVAPLGPRPPGGAPRARRPSQLASTSGLPGGLDFMSLGLGMGPGEDGAGAVGGAGSGALGHLGREMAESLHGCLRVSSSAQARISKSVLGLDVGPQPPRASDGSHAHVQQASGSTMHLI</sequence>
<feature type="compositionally biased region" description="Polar residues" evidence="1">
    <location>
        <begin position="599"/>
        <end position="611"/>
    </location>
</feature>
<feature type="region of interest" description="Disordered" evidence="1">
    <location>
        <begin position="234"/>
        <end position="263"/>
    </location>
</feature>
<feature type="region of interest" description="Disordered" evidence="1">
    <location>
        <begin position="124"/>
        <end position="190"/>
    </location>
</feature>
<feature type="region of interest" description="Disordered" evidence="1">
    <location>
        <begin position="487"/>
        <end position="521"/>
    </location>
</feature>
<protein>
    <submittedName>
        <fullName evidence="2">Uncharacterized protein</fullName>
    </submittedName>
</protein>
<feature type="compositionally biased region" description="Low complexity" evidence="1">
    <location>
        <begin position="234"/>
        <end position="243"/>
    </location>
</feature>
<dbReference type="EMBL" id="JAEHOE010000101">
    <property type="protein sequence ID" value="KAG2487145.1"/>
    <property type="molecule type" value="Genomic_DNA"/>
</dbReference>
<dbReference type="Proteomes" id="UP000612055">
    <property type="component" value="Unassembled WGS sequence"/>
</dbReference>
<feature type="region of interest" description="Disordered" evidence="1">
    <location>
        <begin position="1"/>
        <end position="78"/>
    </location>
</feature>
<feature type="region of interest" description="Disordered" evidence="1">
    <location>
        <begin position="404"/>
        <end position="474"/>
    </location>
</feature>
<comment type="caution">
    <text evidence="2">The sequence shown here is derived from an EMBL/GenBank/DDBJ whole genome shotgun (WGS) entry which is preliminary data.</text>
</comment>